<dbReference type="Proteomes" id="UP000039865">
    <property type="component" value="Unassembled WGS sequence"/>
</dbReference>
<accession>A0A077ZUU3</accession>
<dbReference type="OrthoDB" id="437584at2759"/>
<feature type="transmembrane region" description="Helical" evidence="7">
    <location>
        <begin position="1601"/>
        <end position="1622"/>
    </location>
</feature>
<keyword evidence="2 7" id="KW-0812">Transmembrane</keyword>
<feature type="transmembrane region" description="Helical" evidence="7">
    <location>
        <begin position="1436"/>
        <end position="1454"/>
    </location>
</feature>
<feature type="domain" description="Ion transport" evidence="8">
    <location>
        <begin position="1431"/>
        <end position="1634"/>
    </location>
</feature>
<dbReference type="Pfam" id="PF00520">
    <property type="entry name" value="Ion_trans"/>
    <property type="match status" value="1"/>
</dbReference>
<evidence type="ECO:0000256" key="5">
    <source>
        <dbReference type="ARBA" id="ARBA00023136"/>
    </source>
</evidence>
<evidence type="ECO:0000313" key="9">
    <source>
        <dbReference type="EMBL" id="CDW73669.1"/>
    </source>
</evidence>
<protein>
    <submittedName>
        <fullName evidence="9">Wd-40 repeat protein</fullName>
    </submittedName>
</protein>
<evidence type="ECO:0000256" key="1">
    <source>
        <dbReference type="ARBA" id="ARBA00004141"/>
    </source>
</evidence>
<evidence type="ECO:0000256" key="7">
    <source>
        <dbReference type="SAM" id="Phobius"/>
    </source>
</evidence>
<name>A0A077ZUU3_STYLE</name>
<evidence type="ECO:0000256" key="6">
    <source>
        <dbReference type="SAM" id="Coils"/>
    </source>
</evidence>
<sequence>MQADPDIKFDDLIENFRKEHFKAIKTMFNRNHFTSFHPLDNNKIITLVHGKYPQDMNYFRLQQRVKGTPIIETSKKDQQPTFKLQTPNDSLLLFENQNESFYNTEKGYHVDYTNLDFNMSHDGKYIFFFNIKEPEIIKNKSQTPIAFYQIDINTMELFHHHYIPEDKQAEIEEAALVYGSKILFTSTSSGEYRFIDTQTWDTLWSLNLPNEPLNQIFLPSFTEEKFIYLLSDVLNNKKGVMMKVPFGTKKEDIDPEKYKIWDQELNVVDSRQRYYFLPNKNFDRFIIQKEGACFIVRVGPDKKLPLVKVGGGNDNVFQMTPKFPFLQEEITLTGRDRYQHEQIINEIAPNMEIQHNFTYYHRKRGEIKFNSQKRELTFIGTTKSRGKGVKLVRPELKEYIESSSYASSESYANKIKTYISVLEIMCFLNVDKNESVLDRDNIQFLARDGNQLYSQTLIIQNKIFLTEQNQLFTKNSYKLSHGNQIQGQGFSVPFGENQQILYATREQNKNSVLNILDLTKRDDQGNLCSPIQIDLGIIRLQPIQTLKSDIVCFGPSYTNSFNYYYQSEGVVSEKYFLVGNQIVPLKQKNSGFEESFYPQYKYIRVPEPQSERDVKFFNLVHSEDLNKVFIYGDLKDSEHYSFYKNPLAINMRYHENDNLPDNNLLNGISNDQVHLDQSKGEKYENKIKAFDRYGKKQYEGRFIFAVNPAQALVKFGNKQVSDQVYKYHTFVDDNFFFVKNEKEKHIRFFDQQLNYSYYQNLYDENEIETQKNLELYYISDNRQYYMFKVDDQNNNPDKIFLKRDDDTMLRQDFYIYQLQYSFENNNVPFLQYHRKSQINVRASQLDELRQNYLKKAIVTNDGEFLYINLYLNSKEQFLDQEFNNAKNSQIQVQYDQNGLDFDQNFIKRFRNIYSENSTIQGFALINDNLFIVAEDKIEYLSLNAKQNDKSKRIKLNPSFQFKALRILGTQAENFIQIVVADDTKGFYIIGWDLALNKERGILQMTSTPERNDVDFIFRGNSQRMNFYLSSDNYIYDLNFNLPMSYVNNIDKSRSQLCSGIPNLTLLSQDTLKLLVQDGLILSATFADLVYWSHKLKNPTQIEILDVSKINLDYFRYRYFEGHNIFHQYALNTHIVGLVQQKIFEQLAEENTQNLPLLLYSLYPNDYAESPFQKAVTNMSSKNAEFMLQMITRSPFQNTSKFIKAHFLTLISMQLPAFDQYLEDTLSSPIRMTQTQQMVWNTDSNEQYFATNTSLIDKSQLLNENLELSNQSQTHLDQNLKIFVEEKVHVMVDERKMANTDKTTWFNELNLENQDQTSILKRAELKVLNFDWILDSNQAVDFLVTLSDSGDEKLFALQSVKAITLYFWNEYFYQIRNKVFFPFIVYLVFFQVYVTYIYEKNQQRISRNQDQQQLEDSTSSNQSTIETLYYFYELDKFFIAVIFALIGYFLVLEIIQMAKMKAKYFQTAWNFFDAASLMLNIAYIICSLSELNQQKLRPLGSVCVLIMWVKFFYFLRIFQLTASLIRIIIEICKDMAAFSFILMIAMIGFANSFYILAINVVSLSEAEEKFTGQNFLLAMIYSFRTGLGDFNTDGFGSTYNQIIWIIFLLEAILIQIILLNLLIAIMGDTFSKVTEISEQLKLQEISMIIADNQHILSNSERLTNGKYIVVASLESATNQAGSTWDGQVGALKSFVTQEKQKQKKVIQKIIKEHEQQLKSLEKANLQ</sequence>
<dbReference type="PANTHER" id="PTHR10582">
    <property type="entry name" value="TRANSIENT RECEPTOR POTENTIAL ION CHANNEL PROTEIN"/>
    <property type="match status" value="1"/>
</dbReference>
<gene>
    <name evidence="9" type="primary">Contig18758.g19915</name>
    <name evidence="9" type="ORF">STYLEM_2653</name>
</gene>
<evidence type="ECO:0000313" key="10">
    <source>
        <dbReference type="Proteomes" id="UP000039865"/>
    </source>
</evidence>
<keyword evidence="3" id="KW-0677">Repeat</keyword>
<organism evidence="9 10">
    <name type="scientific">Stylonychia lemnae</name>
    <name type="common">Ciliate</name>
    <dbReference type="NCBI Taxonomy" id="5949"/>
    <lineage>
        <taxon>Eukaryota</taxon>
        <taxon>Sar</taxon>
        <taxon>Alveolata</taxon>
        <taxon>Ciliophora</taxon>
        <taxon>Intramacronucleata</taxon>
        <taxon>Spirotrichea</taxon>
        <taxon>Stichotrichia</taxon>
        <taxon>Sporadotrichida</taxon>
        <taxon>Oxytrichidae</taxon>
        <taxon>Stylonychinae</taxon>
        <taxon>Stylonychia</taxon>
    </lineage>
</organism>
<keyword evidence="4 7" id="KW-1133">Transmembrane helix</keyword>
<dbReference type="InterPro" id="IPR024862">
    <property type="entry name" value="TRPV"/>
</dbReference>
<keyword evidence="5 7" id="KW-0472">Membrane</keyword>
<dbReference type="InParanoid" id="A0A077ZUU3"/>
<dbReference type="GO" id="GO:0005886">
    <property type="term" value="C:plasma membrane"/>
    <property type="evidence" value="ECO:0007669"/>
    <property type="project" value="TreeGrafter"/>
</dbReference>
<keyword evidence="10" id="KW-1185">Reference proteome</keyword>
<keyword evidence="6" id="KW-0175">Coiled coil</keyword>
<evidence type="ECO:0000256" key="2">
    <source>
        <dbReference type="ARBA" id="ARBA00022692"/>
    </source>
</evidence>
<feature type="transmembrane region" description="Helical" evidence="7">
    <location>
        <begin position="1496"/>
        <end position="1514"/>
    </location>
</feature>
<evidence type="ECO:0000256" key="3">
    <source>
        <dbReference type="ARBA" id="ARBA00022737"/>
    </source>
</evidence>
<feature type="transmembrane region" description="Helical" evidence="7">
    <location>
        <begin position="1378"/>
        <end position="1397"/>
    </location>
</feature>
<dbReference type="GO" id="GO:0098703">
    <property type="term" value="P:calcium ion import across plasma membrane"/>
    <property type="evidence" value="ECO:0007669"/>
    <property type="project" value="TreeGrafter"/>
</dbReference>
<feature type="transmembrane region" description="Helical" evidence="7">
    <location>
        <begin position="1535"/>
        <end position="1556"/>
    </location>
</feature>
<feature type="coiled-coil region" evidence="6">
    <location>
        <begin position="1695"/>
        <end position="1725"/>
    </location>
</feature>
<dbReference type="InterPro" id="IPR005821">
    <property type="entry name" value="Ion_trans_dom"/>
</dbReference>
<dbReference type="GO" id="GO:0005216">
    <property type="term" value="F:monoatomic ion channel activity"/>
    <property type="evidence" value="ECO:0007669"/>
    <property type="project" value="InterPro"/>
</dbReference>
<proteinExistence type="predicted"/>
<comment type="subcellular location">
    <subcellularLocation>
        <location evidence="1">Membrane</location>
        <topology evidence="1">Multi-pass membrane protein</topology>
    </subcellularLocation>
</comment>
<feature type="transmembrane region" description="Helical" evidence="7">
    <location>
        <begin position="1466"/>
        <end position="1484"/>
    </location>
</feature>
<reference evidence="9 10" key="1">
    <citation type="submission" date="2014-06" db="EMBL/GenBank/DDBJ databases">
        <authorList>
            <person name="Swart Estienne"/>
        </authorList>
    </citation>
    <scope>NUCLEOTIDE SEQUENCE [LARGE SCALE GENOMIC DNA]</scope>
    <source>
        <strain evidence="9 10">130c</strain>
    </source>
</reference>
<dbReference type="EMBL" id="CCKQ01002565">
    <property type="protein sequence ID" value="CDW73669.1"/>
    <property type="molecule type" value="Genomic_DNA"/>
</dbReference>
<evidence type="ECO:0000256" key="4">
    <source>
        <dbReference type="ARBA" id="ARBA00022989"/>
    </source>
</evidence>
<evidence type="ECO:0000259" key="8">
    <source>
        <dbReference type="Pfam" id="PF00520"/>
    </source>
</evidence>
<dbReference type="PANTHER" id="PTHR10582:SF2">
    <property type="entry name" value="INACTIVE"/>
    <property type="match status" value="1"/>
</dbReference>